<feature type="binding site" evidence="18">
    <location>
        <begin position="14"/>
        <end position="20"/>
    </location>
    <ligand>
        <name>ATP</name>
        <dbReference type="ChEBI" id="CHEBI:30616"/>
    </ligand>
</feature>
<dbReference type="GO" id="GO:0006695">
    <property type="term" value="P:cholesterol biosynthetic process"/>
    <property type="evidence" value="ECO:0000318"/>
    <property type="project" value="GO_Central"/>
</dbReference>
<gene>
    <name evidence="19" type="ORF">NEMVEDRAFT_v1g204629</name>
</gene>
<dbReference type="GO" id="GO:0019287">
    <property type="term" value="P:isopentenyl diphosphate biosynthetic process, mevalonate pathway"/>
    <property type="evidence" value="ECO:0000318"/>
    <property type="project" value="GO_Central"/>
</dbReference>
<dbReference type="InterPro" id="IPR005919">
    <property type="entry name" value="Pmev_kin_anim"/>
</dbReference>
<dbReference type="AlphaFoldDB" id="A7RZW5"/>
<evidence type="ECO:0000256" key="13">
    <source>
        <dbReference type="ARBA" id="ARBA00023011"/>
    </source>
</evidence>
<name>A7RZW5_NEMVE</name>
<dbReference type="PIRSF" id="PIRSF036639">
    <property type="entry name" value="PMK_anim"/>
    <property type="match status" value="1"/>
</dbReference>
<evidence type="ECO:0000256" key="16">
    <source>
        <dbReference type="ARBA" id="ARBA00023221"/>
    </source>
</evidence>
<protein>
    <recommendedName>
        <fullName evidence="17">Phosphomevalonate kinase</fullName>
        <ecNumber evidence="3">2.7.4.2</ecNumber>
    </recommendedName>
</protein>
<dbReference type="PANTHER" id="PTHR13101">
    <property type="entry name" value="PHOSPHOMEVALONATE KINASE"/>
    <property type="match status" value="1"/>
</dbReference>
<dbReference type="eggNOG" id="ENOG502RXWP">
    <property type="taxonomic scope" value="Eukaryota"/>
</dbReference>
<dbReference type="OMA" id="YGFFCRA"/>
<dbReference type="NCBIfam" id="TIGR01223">
    <property type="entry name" value="Pmev_kin_anim"/>
    <property type="match status" value="1"/>
</dbReference>
<dbReference type="EMBL" id="DS469558">
    <property type="protein sequence ID" value="EDO43018.1"/>
    <property type="molecule type" value="Genomic_DNA"/>
</dbReference>
<comment type="subcellular location">
    <subcellularLocation>
        <location evidence="1">Cytoplasm</location>
        <location evidence="1">Cytosol</location>
    </subcellularLocation>
</comment>
<dbReference type="Gene3D" id="3.40.50.300">
    <property type="entry name" value="P-loop containing nucleotide triphosphate hydrolases"/>
    <property type="match status" value="1"/>
</dbReference>
<evidence type="ECO:0000313" key="19">
    <source>
        <dbReference type="EMBL" id="EDO43018.1"/>
    </source>
</evidence>
<dbReference type="InParanoid" id="A7RZW5"/>
<evidence type="ECO:0000256" key="1">
    <source>
        <dbReference type="ARBA" id="ARBA00004514"/>
    </source>
</evidence>
<keyword evidence="4" id="KW-0963">Cytoplasm</keyword>
<sequence>MAAKPFAVCILSGKRKSGKDYVAERLKILLGKSNCEILRLSGPLKREYARIHKLDYQKLLDSSDYKEKYRKDMIKWGEEKRNAEPYYFCELAAKMAYRDAQSETKLYWLVSDARRITDLQFFQQHYPRVVHVRVTASDDVRMRRGWMFTNGVDDAESECGLDDVIFDVAIINNGDNEQLENSLASLKDKLTA</sequence>
<keyword evidence="8 18" id="KW-0547">Nucleotide-binding</keyword>
<proteinExistence type="predicted"/>
<dbReference type="FunFam" id="3.40.50.300:FF:001026">
    <property type="entry name" value="Phosphomevalonate kinase"/>
    <property type="match status" value="1"/>
</dbReference>
<keyword evidence="6" id="KW-0153">Cholesterol metabolism</keyword>
<reference evidence="19 20" key="1">
    <citation type="journal article" date="2007" name="Science">
        <title>Sea anemone genome reveals ancestral eumetazoan gene repertoire and genomic organization.</title>
        <authorList>
            <person name="Putnam N.H."/>
            <person name="Srivastava M."/>
            <person name="Hellsten U."/>
            <person name="Dirks B."/>
            <person name="Chapman J."/>
            <person name="Salamov A."/>
            <person name="Terry A."/>
            <person name="Shapiro H."/>
            <person name="Lindquist E."/>
            <person name="Kapitonov V.V."/>
            <person name="Jurka J."/>
            <person name="Genikhovich G."/>
            <person name="Grigoriev I.V."/>
            <person name="Lucas S.M."/>
            <person name="Steele R.E."/>
            <person name="Finnerty J.R."/>
            <person name="Technau U."/>
            <person name="Martindale M.Q."/>
            <person name="Rokhsar D.S."/>
        </authorList>
    </citation>
    <scope>NUCLEOTIDE SEQUENCE [LARGE SCALE GENOMIC DNA]</scope>
    <source>
        <strain evidence="20">CH2 X CH6</strain>
    </source>
</reference>
<evidence type="ECO:0000256" key="17">
    <source>
        <dbReference type="ARBA" id="ARBA00034549"/>
    </source>
</evidence>
<dbReference type="KEGG" id="nve:5514922"/>
<evidence type="ECO:0000313" key="20">
    <source>
        <dbReference type="Proteomes" id="UP000001593"/>
    </source>
</evidence>
<keyword evidence="7" id="KW-0808">Transferase</keyword>
<feature type="binding site" evidence="18">
    <location>
        <position position="144"/>
    </location>
    <ligand>
        <name>ATP</name>
        <dbReference type="ChEBI" id="CHEBI:30616"/>
    </ligand>
</feature>
<evidence type="ECO:0000256" key="4">
    <source>
        <dbReference type="ARBA" id="ARBA00022490"/>
    </source>
</evidence>
<evidence type="ECO:0000256" key="5">
    <source>
        <dbReference type="ARBA" id="ARBA00022516"/>
    </source>
</evidence>
<dbReference type="UniPathway" id="UPA00057">
    <property type="reaction ID" value="UER00099"/>
</dbReference>
<dbReference type="GO" id="GO:0005829">
    <property type="term" value="C:cytosol"/>
    <property type="evidence" value="ECO:0007669"/>
    <property type="project" value="UniProtKB-SubCell"/>
</dbReference>
<dbReference type="GO" id="GO:0004631">
    <property type="term" value="F:phosphomevalonate kinase activity"/>
    <property type="evidence" value="ECO:0000318"/>
    <property type="project" value="GO_Central"/>
</dbReference>
<evidence type="ECO:0000256" key="14">
    <source>
        <dbReference type="ARBA" id="ARBA00023098"/>
    </source>
</evidence>
<keyword evidence="12" id="KW-0752">Steroid biosynthesis</keyword>
<dbReference type="EC" id="2.7.4.2" evidence="3"/>
<keyword evidence="11 18" id="KW-0067">ATP-binding</keyword>
<dbReference type="Proteomes" id="UP000001593">
    <property type="component" value="Unassembled WGS sequence"/>
</dbReference>
<evidence type="ECO:0000256" key="18">
    <source>
        <dbReference type="PIRSR" id="PIRSR036639-1"/>
    </source>
</evidence>
<comment type="pathway">
    <text evidence="2">Isoprenoid biosynthesis; isopentenyl diphosphate biosynthesis via mevalonate pathway; isopentenyl diphosphate from (R)-mevalonate: step 2/3.</text>
</comment>
<evidence type="ECO:0000256" key="3">
    <source>
        <dbReference type="ARBA" id="ARBA00012958"/>
    </source>
</evidence>
<feature type="binding site" evidence="18">
    <location>
        <position position="172"/>
    </location>
    <ligand>
        <name>substrate</name>
    </ligand>
</feature>
<evidence type="ECO:0000256" key="15">
    <source>
        <dbReference type="ARBA" id="ARBA00023166"/>
    </source>
</evidence>
<keyword evidence="16" id="KW-0753">Steroid metabolism</keyword>
<dbReference type="STRING" id="45351.A7RZW5"/>
<dbReference type="HOGENOM" id="CLU_092097_0_0_1"/>
<evidence type="ECO:0000256" key="2">
    <source>
        <dbReference type="ARBA" id="ARBA00005017"/>
    </source>
</evidence>
<keyword evidence="5" id="KW-0444">Lipid biosynthesis</keyword>
<evidence type="ECO:0000256" key="7">
    <source>
        <dbReference type="ARBA" id="ARBA00022679"/>
    </source>
</evidence>
<evidence type="ECO:0000256" key="12">
    <source>
        <dbReference type="ARBA" id="ARBA00022955"/>
    </source>
</evidence>
<keyword evidence="10" id="KW-0152">Cholesterol biosynthesis</keyword>
<dbReference type="Pfam" id="PF04275">
    <property type="entry name" value="P-mevalo_kinase"/>
    <property type="match status" value="1"/>
</dbReference>
<keyword evidence="9" id="KW-0418">Kinase</keyword>
<dbReference type="PANTHER" id="PTHR13101:SF1">
    <property type="entry name" value="PHOSPHOMEVALONATE KINASE"/>
    <property type="match status" value="1"/>
</dbReference>
<evidence type="ECO:0000256" key="8">
    <source>
        <dbReference type="ARBA" id="ARBA00022741"/>
    </source>
</evidence>
<accession>A7RZW5</accession>
<evidence type="ECO:0000256" key="11">
    <source>
        <dbReference type="ARBA" id="ARBA00022840"/>
    </source>
</evidence>
<keyword evidence="14" id="KW-0443">Lipid metabolism</keyword>
<dbReference type="InterPro" id="IPR027417">
    <property type="entry name" value="P-loop_NTPase"/>
</dbReference>
<keyword evidence="15" id="KW-1207">Sterol metabolism</keyword>
<keyword evidence="20" id="KW-1185">Reference proteome</keyword>
<keyword evidence="13" id="KW-0756">Sterol biosynthesis</keyword>
<organism evidence="19 20">
    <name type="scientific">Nematostella vectensis</name>
    <name type="common">Starlet sea anemone</name>
    <dbReference type="NCBI Taxonomy" id="45351"/>
    <lineage>
        <taxon>Eukaryota</taxon>
        <taxon>Metazoa</taxon>
        <taxon>Cnidaria</taxon>
        <taxon>Anthozoa</taxon>
        <taxon>Hexacorallia</taxon>
        <taxon>Actiniaria</taxon>
        <taxon>Edwardsiidae</taxon>
        <taxon>Nematostella</taxon>
    </lineage>
</organism>
<evidence type="ECO:0000256" key="6">
    <source>
        <dbReference type="ARBA" id="ARBA00022548"/>
    </source>
</evidence>
<evidence type="ECO:0000256" key="10">
    <source>
        <dbReference type="ARBA" id="ARBA00022778"/>
    </source>
</evidence>
<dbReference type="GO" id="GO:0005524">
    <property type="term" value="F:ATP binding"/>
    <property type="evidence" value="ECO:0007669"/>
    <property type="project" value="UniProtKB-KW"/>
</dbReference>
<evidence type="ECO:0000256" key="9">
    <source>
        <dbReference type="ARBA" id="ARBA00022777"/>
    </source>
</evidence>
<dbReference type="PhylomeDB" id="A7RZW5"/>